<gene>
    <name evidence="1" type="ORF">FE784_34275</name>
</gene>
<dbReference type="OrthoDB" id="2595867at2"/>
<reference evidence="1 2" key="1">
    <citation type="submission" date="2019-05" db="EMBL/GenBank/DDBJ databases">
        <title>We sequenced the genome of Paenibacillus hemerocallicola KCTC 33185 for further insight into its adaptation and study the phylogeny of Paenibacillus.</title>
        <authorList>
            <person name="Narsing Rao M.P."/>
        </authorList>
    </citation>
    <scope>NUCLEOTIDE SEQUENCE [LARGE SCALE GENOMIC DNA]</scope>
    <source>
        <strain evidence="1 2">KCTC 33185</strain>
    </source>
</reference>
<evidence type="ECO:0000313" key="1">
    <source>
        <dbReference type="EMBL" id="TNJ61544.1"/>
    </source>
</evidence>
<accession>A0A5C4SY78</accession>
<dbReference type="EMBL" id="VDCQ01000074">
    <property type="protein sequence ID" value="TNJ61544.1"/>
    <property type="molecule type" value="Genomic_DNA"/>
</dbReference>
<dbReference type="AlphaFoldDB" id="A0A5C4SY78"/>
<sequence>MRYKAGWLVQNHILALTHFEPVVTMEDFRDIAADAHMALQEATQPLHLLIDNRIIAERTVATLDSMLNALPILQHAHLRWIVVVLPEAVKETAAARQVERHGSIQLKFTDSLASAFQHLAREDDRIDGAAGMESSWSDWISYEGNPVATGEEEKA</sequence>
<proteinExistence type="predicted"/>
<organism evidence="1 2">
    <name type="scientific">Paenibacillus hemerocallicola</name>
    <dbReference type="NCBI Taxonomy" id="1172614"/>
    <lineage>
        <taxon>Bacteria</taxon>
        <taxon>Bacillati</taxon>
        <taxon>Bacillota</taxon>
        <taxon>Bacilli</taxon>
        <taxon>Bacillales</taxon>
        <taxon>Paenibacillaceae</taxon>
        <taxon>Paenibacillus</taxon>
    </lineage>
</organism>
<name>A0A5C4SY78_9BACL</name>
<dbReference type="Proteomes" id="UP000307943">
    <property type="component" value="Unassembled WGS sequence"/>
</dbReference>
<keyword evidence="2" id="KW-1185">Reference proteome</keyword>
<protein>
    <submittedName>
        <fullName evidence="1">Uncharacterized protein</fullName>
    </submittedName>
</protein>
<evidence type="ECO:0000313" key="2">
    <source>
        <dbReference type="Proteomes" id="UP000307943"/>
    </source>
</evidence>
<dbReference type="RefSeq" id="WP_139606756.1">
    <property type="nucleotide sequence ID" value="NZ_VDCQ01000074.1"/>
</dbReference>
<comment type="caution">
    <text evidence="1">The sequence shown here is derived from an EMBL/GenBank/DDBJ whole genome shotgun (WGS) entry which is preliminary data.</text>
</comment>